<comment type="similarity">
    <text evidence="2">Belongs to the OmpP1/FadL family.</text>
</comment>
<evidence type="ECO:0000256" key="2">
    <source>
        <dbReference type="ARBA" id="ARBA00008163"/>
    </source>
</evidence>
<evidence type="ECO:0000256" key="1">
    <source>
        <dbReference type="ARBA" id="ARBA00004571"/>
    </source>
</evidence>
<keyword evidence="7" id="KW-0998">Cell outer membrane</keyword>
<evidence type="ECO:0000256" key="6">
    <source>
        <dbReference type="ARBA" id="ARBA00023136"/>
    </source>
</evidence>
<keyword evidence="4" id="KW-0812">Transmembrane</keyword>
<name>A0A024B3E8_VIBPH</name>
<evidence type="ECO:0000256" key="5">
    <source>
        <dbReference type="ARBA" id="ARBA00022729"/>
    </source>
</evidence>
<dbReference type="GO" id="GO:0015483">
    <property type="term" value="F:long-chain fatty acid transporting porin activity"/>
    <property type="evidence" value="ECO:0007669"/>
    <property type="project" value="TreeGrafter"/>
</dbReference>
<feature type="signal peptide" evidence="8">
    <location>
        <begin position="1"/>
        <end position="23"/>
    </location>
</feature>
<dbReference type="InterPro" id="IPR005017">
    <property type="entry name" value="OMPP1/FadL/TodX"/>
</dbReference>
<protein>
    <submittedName>
        <fullName evidence="9">Long chain-fatty acid transporter</fullName>
    </submittedName>
</protein>
<sequence>MNFNKVAYSMVLSASFVSTASYAAGYMFSELGELSTSTAGAGVAALAEGAETAFANPAGMTRLKGKSIAINFGLLNLDSKYYDMGTENHEGLNNFSKESTLKKMLPLASFYFTNAVNNEFSIGLSMGGTGGAGFSYSDGFAGSIMAEEGLLLTTQLNPSVAYKVSEQMSVGAGISIEYAFINQTFGTAAFDASHDYVNAEVNADDISFGWNVGAMYEPNEGNRFGFAYRSKIEHELNGNLKANISSEKIKSQINITMPAQAKLSGYHAVQENLALLWTVGWQDLSTVKQTDIIVGGHNSPLVRDWQDTYSAAIGGHFRINSDFRLEIGYSYETSPQNDPKHIFVDVPTGPMSKYSAGLTWSINRDTKAQVYYEYLDGGTVRTEANDNLSGGMLTQLNGVYDMNVHFIGATFNYSF</sequence>
<dbReference type="RefSeq" id="WP_031855795.1">
    <property type="nucleotide sequence ID" value="NZ_CP020035.1"/>
</dbReference>
<evidence type="ECO:0000256" key="4">
    <source>
        <dbReference type="ARBA" id="ARBA00022692"/>
    </source>
</evidence>
<keyword evidence="3" id="KW-1134">Transmembrane beta strand</keyword>
<evidence type="ECO:0000256" key="7">
    <source>
        <dbReference type="ARBA" id="ARBA00023237"/>
    </source>
</evidence>
<dbReference type="GO" id="GO:0009279">
    <property type="term" value="C:cell outer membrane"/>
    <property type="evidence" value="ECO:0007669"/>
    <property type="project" value="UniProtKB-SubCell"/>
</dbReference>
<accession>A0A024B3E8</accession>
<evidence type="ECO:0000256" key="8">
    <source>
        <dbReference type="SAM" id="SignalP"/>
    </source>
</evidence>
<reference evidence="9" key="1">
    <citation type="submission" date="2014-02" db="EMBL/GenBank/DDBJ databases">
        <title>Insectcidical toxin genes in the bacterium Vibrio parahaemolyticus isolated from acute hepatopancreatic necrosis disease-affected shrimp.</title>
        <authorList>
            <person name="Tang K.F.J."/>
            <person name="Lightner D.V."/>
        </authorList>
    </citation>
    <scope>NUCLEOTIDE SEQUENCE</scope>
    <source>
        <strain evidence="9">A3</strain>
    </source>
</reference>
<dbReference type="AlphaFoldDB" id="A0A024B3E8"/>
<dbReference type="EMBL" id="KJ468740">
    <property type="protein sequence ID" value="AHZ10937.1"/>
    <property type="molecule type" value="Genomic_DNA"/>
</dbReference>
<gene>
    <name evidence="9" type="ORF">tc_PAI_035</name>
</gene>
<dbReference type="Pfam" id="PF03349">
    <property type="entry name" value="Toluene_X"/>
    <property type="match status" value="1"/>
</dbReference>
<dbReference type="Gene3D" id="2.40.160.60">
    <property type="entry name" value="Outer membrane protein transport protein (OMPP1/FadL/TodX)"/>
    <property type="match status" value="1"/>
</dbReference>
<comment type="subcellular location">
    <subcellularLocation>
        <location evidence="1">Cell outer membrane</location>
        <topology evidence="1">Multi-pass membrane protein</topology>
    </subcellularLocation>
</comment>
<organism evidence="9">
    <name type="scientific">Vibrio parahaemolyticus</name>
    <dbReference type="NCBI Taxonomy" id="670"/>
    <lineage>
        <taxon>Bacteria</taxon>
        <taxon>Pseudomonadati</taxon>
        <taxon>Pseudomonadota</taxon>
        <taxon>Gammaproteobacteria</taxon>
        <taxon>Vibrionales</taxon>
        <taxon>Vibrionaceae</taxon>
        <taxon>Vibrio</taxon>
    </lineage>
</organism>
<keyword evidence="5 8" id="KW-0732">Signal</keyword>
<keyword evidence="6" id="KW-0472">Membrane</keyword>
<feature type="chain" id="PRO_5001529073" evidence="8">
    <location>
        <begin position="24"/>
        <end position="415"/>
    </location>
</feature>
<dbReference type="SUPFAM" id="SSF56935">
    <property type="entry name" value="Porins"/>
    <property type="match status" value="1"/>
</dbReference>
<evidence type="ECO:0000256" key="3">
    <source>
        <dbReference type="ARBA" id="ARBA00022452"/>
    </source>
</evidence>
<dbReference type="PATRIC" id="fig|670.381.peg.2764"/>
<evidence type="ECO:0000313" key="9">
    <source>
        <dbReference type="EMBL" id="AHZ10937.1"/>
    </source>
</evidence>
<dbReference type="PANTHER" id="PTHR35093:SF8">
    <property type="entry name" value="OUTER MEMBRANE PROTEIN NMB0088-RELATED"/>
    <property type="match status" value="1"/>
</dbReference>
<proteinExistence type="inferred from homology"/>
<dbReference type="PANTHER" id="PTHR35093">
    <property type="entry name" value="OUTER MEMBRANE PROTEIN NMB0088-RELATED"/>
    <property type="match status" value="1"/>
</dbReference>